<protein>
    <recommendedName>
        <fullName evidence="5">Cell division protein FtsL</fullName>
    </recommendedName>
</protein>
<dbReference type="Proteomes" id="UP000184130">
    <property type="component" value="Unassembled WGS sequence"/>
</dbReference>
<organism evidence="3 4">
    <name type="scientific">Xylanibacter ruminicola</name>
    <name type="common">Prevotella ruminicola</name>
    <dbReference type="NCBI Taxonomy" id="839"/>
    <lineage>
        <taxon>Bacteria</taxon>
        <taxon>Pseudomonadati</taxon>
        <taxon>Bacteroidota</taxon>
        <taxon>Bacteroidia</taxon>
        <taxon>Bacteroidales</taxon>
        <taxon>Prevotellaceae</taxon>
        <taxon>Xylanibacter</taxon>
    </lineage>
</organism>
<dbReference type="EMBL" id="FRBD01000004">
    <property type="protein sequence ID" value="SHK48655.1"/>
    <property type="molecule type" value="Genomic_DNA"/>
</dbReference>
<evidence type="ECO:0008006" key="5">
    <source>
        <dbReference type="Google" id="ProtNLM"/>
    </source>
</evidence>
<feature type="compositionally biased region" description="Basic and acidic residues" evidence="1">
    <location>
        <begin position="47"/>
        <end position="56"/>
    </location>
</feature>
<evidence type="ECO:0000256" key="2">
    <source>
        <dbReference type="SAM" id="Phobius"/>
    </source>
</evidence>
<name>A0A1M6SVD1_XYLRU</name>
<feature type="transmembrane region" description="Helical" evidence="2">
    <location>
        <begin position="6"/>
        <end position="26"/>
    </location>
</feature>
<feature type="region of interest" description="Disordered" evidence="1">
    <location>
        <begin position="47"/>
        <end position="74"/>
    </location>
</feature>
<evidence type="ECO:0000313" key="4">
    <source>
        <dbReference type="Proteomes" id="UP000184130"/>
    </source>
</evidence>
<gene>
    <name evidence="3" type="ORF">SAMN05216463_10461</name>
</gene>
<keyword evidence="2" id="KW-1133">Transmembrane helix</keyword>
<keyword evidence="2" id="KW-0472">Membrane</keyword>
<reference evidence="3 4" key="1">
    <citation type="submission" date="2016-11" db="EMBL/GenBank/DDBJ databases">
        <authorList>
            <person name="Jaros S."/>
            <person name="Januszkiewicz K."/>
            <person name="Wedrychowicz H."/>
        </authorList>
    </citation>
    <scope>NUCLEOTIDE SEQUENCE [LARGE SCALE GENOMIC DNA]</scope>
    <source>
        <strain evidence="3 4">KHT3</strain>
    </source>
</reference>
<dbReference type="AlphaFoldDB" id="A0A1M6SVD1"/>
<evidence type="ECO:0000256" key="1">
    <source>
        <dbReference type="SAM" id="MobiDB-lite"/>
    </source>
</evidence>
<evidence type="ECO:0000313" key="3">
    <source>
        <dbReference type="EMBL" id="SHK48655.1"/>
    </source>
</evidence>
<sequence length="74" mass="8398">MDTLLIIIITGLVAIVVLVLIVYNSLLHNRITESAVENDRLKRENHSLEKENRELSDELEVVTGGKRGPNTRKF</sequence>
<proteinExistence type="predicted"/>
<accession>A0A1M6SVD1</accession>
<keyword evidence="2" id="KW-0812">Transmembrane</keyword>